<accession>A0AAV7LRN9</accession>
<organism evidence="2 3">
    <name type="scientific">Pleurodeles waltl</name>
    <name type="common">Iberian ribbed newt</name>
    <dbReference type="NCBI Taxonomy" id="8319"/>
    <lineage>
        <taxon>Eukaryota</taxon>
        <taxon>Metazoa</taxon>
        <taxon>Chordata</taxon>
        <taxon>Craniata</taxon>
        <taxon>Vertebrata</taxon>
        <taxon>Euteleostomi</taxon>
        <taxon>Amphibia</taxon>
        <taxon>Batrachia</taxon>
        <taxon>Caudata</taxon>
        <taxon>Salamandroidea</taxon>
        <taxon>Salamandridae</taxon>
        <taxon>Pleurodelinae</taxon>
        <taxon>Pleurodeles</taxon>
    </lineage>
</organism>
<feature type="region of interest" description="Disordered" evidence="1">
    <location>
        <begin position="60"/>
        <end position="91"/>
    </location>
</feature>
<evidence type="ECO:0000313" key="2">
    <source>
        <dbReference type="EMBL" id="KAJ1094216.1"/>
    </source>
</evidence>
<protein>
    <submittedName>
        <fullName evidence="2">Uncharacterized protein</fullName>
    </submittedName>
</protein>
<proteinExistence type="predicted"/>
<gene>
    <name evidence="2" type="ORF">NDU88_007294</name>
</gene>
<name>A0AAV7LRN9_PLEWA</name>
<keyword evidence="3" id="KW-1185">Reference proteome</keyword>
<dbReference type="Proteomes" id="UP001066276">
    <property type="component" value="Chromosome 11"/>
</dbReference>
<comment type="caution">
    <text evidence="2">The sequence shown here is derived from an EMBL/GenBank/DDBJ whole genome shotgun (WGS) entry which is preliminary data.</text>
</comment>
<reference evidence="2" key="1">
    <citation type="journal article" date="2022" name="bioRxiv">
        <title>Sequencing and chromosome-scale assembly of the giantPleurodeles waltlgenome.</title>
        <authorList>
            <person name="Brown T."/>
            <person name="Elewa A."/>
            <person name="Iarovenko S."/>
            <person name="Subramanian E."/>
            <person name="Araus A.J."/>
            <person name="Petzold A."/>
            <person name="Susuki M."/>
            <person name="Suzuki K.-i.T."/>
            <person name="Hayashi T."/>
            <person name="Toyoda A."/>
            <person name="Oliveira C."/>
            <person name="Osipova E."/>
            <person name="Leigh N.D."/>
            <person name="Simon A."/>
            <person name="Yun M.H."/>
        </authorList>
    </citation>
    <scope>NUCLEOTIDE SEQUENCE</scope>
    <source>
        <strain evidence="2">20211129_DDA</strain>
        <tissue evidence="2">Liver</tissue>
    </source>
</reference>
<sequence length="108" mass="11863">MHCPGSPGGYGALTAHLLHRERLHVILCQVTMVLPLWNAFPGASDRDAYDADELVLDYDESSDKWEEVDGRDDEGVGEPSQKKDDEGGMAMEDVVGVFQSQQVTREAA</sequence>
<evidence type="ECO:0000256" key="1">
    <source>
        <dbReference type="SAM" id="MobiDB-lite"/>
    </source>
</evidence>
<evidence type="ECO:0000313" key="3">
    <source>
        <dbReference type="Proteomes" id="UP001066276"/>
    </source>
</evidence>
<dbReference type="AlphaFoldDB" id="A0AAV7LRN9"/>
<dbReference type="EMBL" id="JANPWB010000015">
    <property type="protein sequence ID" value="KAJ1094216.1"/>
    <property type="molecule type" value="Genomic_DNA"/>
</dbReference>